<evidence type="ECO:0000259" key="3">
    <source>
        <dbReference type="Pfam" id="PF12010"/>
    </source>
</evidence>
<dbReference type="RefSeq" id="WP_066862186.1">
    <property type="nucleotide sequence ID" value="NZ_CABKVV010000012.1"/>
</dbReference>
<dbReference type="EMBL" id="JANFZH010000005">
    <property type="protein sequence ID" value="MCQ4838934.1"/>
    <property type="molecule type" value="Genomic_DNA"/>
</dbReference>
<dbReference type="Pfam" id="PF12010">
    <property type="entry name" value="DUF3502"/>
    <property type="match status" value="1"/>
</dbReference>
<keyword evidence="5" id="KW-1185">Reference proteome</keyword>
<dbReference type="PROSITE" id="PS51257">
    <property type="entry name" value="PROKAR_LIPOPROTEIN"/>
    <property type="match status" value="1"/>
</dbReference>
<dbReference type="Proteomes" id="UP001524473">
    <property type="component" value="Unassembled WGS sequence"/>
</dbReference>
<keyword evidence="2" id="KW-0732">Signal</keyword>
<dbReference type="InterPro" id="IPR050490">
    <property type="entry name" value="Bact_solute-bd_prot1"/>
</dbReference>
<dbReference type="InterPro" id="IPR006059">
    <property type="entry name" value="SBP"/>
</dbReference>
<feature type="chain" id="PRO_5047254318" evidence="2">
    <location>
        <begin position="26"/>
        <end position="511"/>
    </location>
</feature>
<gene>
    <name evidence="4" type="ORF">NE695_03270</name>
</gene>
<dbReference type="GeneID" id="90531803"/>
<evidence type="ECO:0000256" key="2">
    <source>
        <dbReference type="SAM" id="SignalP"/>
    </source>
</evidence>
<organism evidence="4 5">
    <name type="scientific">Neglectibacter timonensis</name>
    <dbReference type="NCBI Taxonomy" id="1776382"/>
    <lineage>
        <taxon>Bacteria</taxon>
        <taxon>Bacillati</taxon>
        <taxon>Bacillota</taxon>
        <taxon>Clostridia</taxon>
        <taxon>Eubacteriales</taxon>
        <taxon>Oscillospiraceae</taxon>
        <taxon>Neglectibacter</taxon>
    </lineage>
</organism>
<evidence type="ECO:0000256" key="1">
    <source>
        <dbReference type="SAM" id="MobiDB-lite"/>
    </source>
</evidence>
<protein>
    <submittedName>
        <fullName evidence="4">ABC transporter substrate-binding protein</fullName>
    </submittedName>
</protein>
<name>A0ABT1RW84_9FIRM</name>
<accession>A0ABT1RW84</accession>
<dbReference type="Pfam" id="PF01547">
    <property type="entry name" value="SBP_bac_1"/>
    <property type="match status" value="1"/>
</dbReference>
<dbReference type="SUPFAM" id="SSF53850">
    <property type="entry name" value="Periplasmic binding protein-like II"/>
    <property type="match status" value="1"/>
</dbReference>
<feature type="signal peptide" evidence="2">
    <location>
        <begin position="1"/>
        <end position="25"/>
    </location>
</feature>
<sequence>MKRTIRLTALLLVAALLVCACTACGTGKGKASSEDTPSSGAASSEAAGEDISKKVELSMYVVSDRPVVQDQVEENYNKVFEEKLNCTLKVNWIGWAEYKNKYPLLFSSGEVFDMAYTSTWLNFSPLARKGAFKELDELWPKYAPKNYERQSEMALRQSKVNGHSYCIPTLLGTYSASGPTYRTDILEGTDWDGKMETIADYEEFLEYAKEAAPEMEPYNVYQSGSDMDEVYMKSKGLYGLTGGFLWLDPSEEKPQVFTYYEYGDTPEFLTMMSRWNEKGFFSKSALSDTDSQKFRGGKAASRITNLDAYPDEYIRHPEWGVKYANLVSDVSNLPFTQDAMAIASTSKNPERALMLYDLITSDQEVFNAFYYGVEGVNYKIIDGQIENLAPDDFVYSACWSARTPEFDMDDYGSPADLPDIRASFDSHIEEMKGEGSQKYTGFVMDTAAIETEFAACQNVHQQYWWPLELAYTDAESGLQEYEEKMEVAGIERIREEVQRQLDEYLDSLKEK</sequence>
<comment type="caution">
    <text evidence="4">The sequence shown here is derived from an EMBL/GenBank/DDBJ whole genome shotgun (WGS) entry which is preliminary data.</text>
</comment>
<dbReference type="Gene3D" id="3.40.190.10">
    <property type="entry name" value="Periplasmic binding protein-like II"/>
    <property type="match status" value="2"/>
</dbReference>
<feature type="region of interest" description="Disordered" evidence="1">
    <location>
        <begin position="27"/>
        <end position="47"/>
    </location>
</feature>
<reference evidence="4 5" key="1">
    <citation type="submission" date="2022-06" db="EMBL/GenBank/DDBJ databases">
        <title>Isolation of gut microbiota from human fecal samples.</title>
        <authorList>
            <person name="Pamer E.G."/>
            <person name="Barat B."/>
            <person name="Waligurski E."/>
            <person name="Medina S."/>
            <person name="Paddock L."/>
            <person name="Mostad J."/>
        </authorList>
    </citation>
    <scope>NUCLEOTIDE SEQUENCE [LARGE SCALE GENOMIC DNA]</scope>
    <source>
        <strain evidence="4 5">DFI.9.73</strain>
    </source>
</reference>
<proteinExistence type="predicted"/>
<dbReference type="PANTHER" id="PTHR43649:SF17">
    <property type="entry name" value="ABC TRANSPORTER SOLUTE BINDING PROTEIN-SUGAR TRANSPORT"/>
    <property type="match status" value="1"/>
</dbReference>
<feature type="domain" description="DUF3502" evidence="3">
    <location>
        <begin position="439"/>
        <end position="505"/>
    </location>
</feature>
<dbReference type="PANTHER" id="PTHR43649">
    <property type="entry name" value="ARABINOSE-BINDING PROTEIN-RELATED"/>
    <property type="match status" value="1"/>
</dbReference>
<dbReference type="InterPro" id="IPR022627">
    <property type="entry name" value="DUF3502"/>
</dbReference>
<evidence type="ECO:0000313" key="5">
    <source>
        <dbReference type="Proteomes" id="UP001524473"/>
    </source>
</evidence>
<evidence type="ECO:0000313" key="4">
    <source>
        <dbReference type="EMBL" id="MCQ4838934.1"/>
    </source>
</evidence>